<keyword evidence="2" id="KW-1185">Reference proteome</keyword>
<protein>
    <submittedName>
        <fullName evidence="1">Uncharacterized protein</fullName>
    </submittedName>
</protein>
<dbReference type="EMBL" id="LACI01002159">
    <property type="protein sequence ID" value="KJU82801.1"/>
    <property type="molecule type" value="Genomic_DNA"/>
</dbReference>
<reference evidence="1 2" key="1">
    <citation type="submission" date="2015-02" db="EMBL/GenBank/DDBJ databases">
        <title>Single-cell genomics of uncultivated deep-branching MTB reveals a conserved set of magnetosome genes.</title>
        <authorList>
            <person name="Kolinko S."/>
            <person name="Richter M."/>
            <person name="Glockner F.O."/>
            <person name="Brachmann A."/>
            <person name="Schuler D."/>
        </authorList>
    </citation>
    <scope>NUCLEOTIDE SEQUENCE [LARGE SCALE GENOMIC DNA]</scope>
    <source>
        <strain evidence="1">TM-1</strain>
    </source>
</reference>
<dbReference type="AlphaFoldDB" id="A0A0F3GLP6"/>
<proteinExistence type="predicted"/>
<comment type="caution">
    <text evidence="1">The sequence shown here is derived from an EMBL/GenBank/DDBJ whole genome shotgun (WGS) entry which is preliminary data.</text>
</comment>
<evidence type="ECO:0000313" key="1">
    <source>
        <dbReference type="EMBL" id="KJU82801.1"/>
    </source>
</evidence>
<evidence type="ECO:0000313" key="2">
    <source>
        <dbReference type="Proteomes" id="UP000033423"/>
    </source>
</evidence>
<gene>
    <name evidence="1" type="ORF">MBAV_004996</name>
</gene>
<accession>A0A0F3GLP6</accession>
<name>A0A0F3GLP6_9BACT</name>
<organism evidence="1 2">
    <name type="scientific">Candidatus Magnetobacterium bavaricum</name>
    <dbReference type="NCBI Taxonomy" id="29290"/>
    <lineage>
        <taxon>Bacteria</taxon>
        <taxon>Pseudomonadati</taxon>
        <taxon>Nitrospirota</taxon>
        <taxon>Thermodesulfovibrionia</taxon>
        <taxon>Thermodesulfovibrionales</taxon>
        <taxon>Candidatus Magnetobacteriaceae</taxon>
        <taxon>Candidatus Magnetobacterium</taxon>
    </lineage>
</organism>
<dbReference type="Proteomes" id="UP000033423">
    <property type="component" value="Unassembled WGS sequence"/>
</dbReference>
<sequence>METKQQDTSEVVTLKVEDYLRNLTGEDNLLVKIQTGAASLGLDKMTEDDIEKEILAYRNERKIQIT</sequence>